<dbReference type="Proteomes" id="UP001295740">
    <property type="component" value="Unassembled WGS sequence"/>
</dbReference>
<dbReference type="InterPro" id="IPR011051">
    <property type="entry name" value="RmlC_Cupin_sf"/>
</dbReference>
<dbReference type="EMBL" id="CAUWAG010000008">
    <property type="protein sequence ID" value="CAJ2506536.1"/>
    <property type="molecule type" value="Genomic_DNA"/>
</dbReference>
<dbReference type="Pfam" id="PF12511">
    <property type="entry name" value="DUF3716"/>
    <property type="match status" value="1"/>
</dbReference>
<proteinExistence type="predicted"/>
<protein>
    <submittedName>
        <fullName evidence="1">Uu.00g006660.m01.CDS01</fullName>
    </submittedName>
</protein>
<reference evidence="1" key="1">
    <citation type="submission" date="2023-10" db="EMBL/GenBank/DDBJ databases">
        <authorList>
            <person name="Hackl T."/>
        </authorList>
    </citation>
    <scope>NUCLEOTIDE SEQUENCE</scope>
</reference>
<dbReference type="SUPFAM" id="SSF51182">
    <property type="entry name" value="RmlC-like cupins"/>
    <property type="match status" value="1"/>
</dbReference>
<dbReference type="InterPro" id="IPR022190">
    <property type="entry name" value="DUF3716"/>
</dbReference>
<name>A0AAI8VLB9_9PEZI</name>
<evidence type="ECO:0000313" key="2">
    <source>
        <dbReference type="Proteomes" id="UP001295740"/>
    </source>
</evidence>
<dbReference type="Gene3D" id="2.60.120.10">
    <property type="entry name" value="Jelly Rolls"/>
    <property type="match status" value="1"/>
</dbReference>
<dbReference type="InterPro" id="IPR014710">
    <property type="entry name" value="RmlC-like_jellyroll"/>
</dbReference>
<dbReference type="AlphaFoldDB" id="A0AAI8VLB9"/>
<keyword evidence="2" id="KW-1185">Reference proteome</keyword>
<evidence type="ECO:0000313" key="1">
    <source>
        <dbReference type="EMBL" id="CAJ2506536.1"/>
    </source>
</evidence>
<gene>
    <name evidence="1" type="ORF">KHLLAP_LOCUS7004</name>
</gene>
<organism evidence="1 2">
    <name type="scientific">Anthostomella pinea</name>
    <dbReference type="NCBI Taxonomy" id="933095"/>
    <lineage>
        <taxon>Eukaryota</taxon>
        <taxon>Fungi</taxon>
        <taxon>Dikarya</taxon>
        <taxon>Ascomycota</taxon>
        <taxon>Pezizomycotina</taxon>
        <taxon>Sordariomycetes</taxon>
        <taxon>Xylariomycetidae</taxon>
        <taxon>Xylariales</taxon>
        <taxon>Xylariaceae</taxon>
        <taxon>Anthostomella</taxon>
    </lineage>
</organism>
<sequence>MEVRPTLETPPGPNRLVFCSANLAAYSYMVHTSSPGSNFHLNFHSSYLVPLKYTTDGALTTLGDEESGPCLDMEEVKKEFQHVGGAQGTRAFQSATNRMVRSKLKPFTRPRAPNRRRAARPKRRARDLIPFRSTPAQSIPFRNIIWAQLKKQLKEIRFGTLPSPKNNHHKWCEDQDALLEFPPLRDIEFSQRRSAPFAPKWPDNIASAIGYVVGEVAEVPCGRCSQGKGLFEKCILPPPALKQSFDSRWCCFNCRYNWQSHCCSLRQKSKAQRRLGDEDHVGGRGGSPILGEDHDVVQFGDEDHGVESAKADEPDAALPAVLGGPAAPVVALNRDSLNRLNQLWIIPRGIRLGSEFVEARQGYEIDAHDSHVRVVTVLGGVVTLKVKGEYHEICQGGAFVVTSGSACGVRNEGPERAEVMWTIVELGAA</sequence>
<accession>A0AAI8VLB9</accession>
<comment type="caution">
    <text evidence="1">The sequence shown here is derived from an EMBL/GenBank/DDBJ whole genome shotgun (WGS) entry which is preliminary data.</text>
</comment>